<organism evidence="1 2">
    <name type="scientific">Pandoraea terrigena</name>
    <dbReference type="NCBI Taxonomy" id="2508292"/>
    <lineage>
        <taxon>Bacteria</taxon>
        <taxon>Pseudomonadati</taxon>
        <taxon>Pseudomonadota</taxon>
        <taxon>Betaproteobacteria</taxon>
        <taxon>Burkholderiales</taxon>
        <taxon>Burkholderiaceae</taxon>
        <taxon>Pandoraea</taxon>
    </lineage>
</organism>
<sequence length="92" mass="10036">MSAEVVVDEIPLARLDHSQFSPGDFLALSVAKRTTAPIERLWPAYNYSAPLVDIRKFAVSFGHAVSSASILSLLLHASVTSSRRPPADYDHT</sequence>
<evidence type="ECO:0000313" key="1">
    <source>
        <dbReference type="EMBL" id="VVE34712.1"/>
    </source>
</evidence>
<keyword evidence="2" id="KW-1185">Reference proteome</keyword>
<protein>
    <submittedName>
        <fullName evidence="1">Uncharacterized protein</fullName>
    </submittedName>
</protein>
<evidence type="ECO:0000313" key="2">
    <source>
        <dbReference type="Proteomes" id="UP000334380"/>
    </source>
</evidence>
<accession>A0A5E4XEU1</accession>
<dbReference type="AlphaFoldDB" id="A0A5E4XEU1"/>
<dbReference type="EMBL" id="CABPRU010000011">
    <property type="protein sequence ID" value="VVE34712.1"/>
    <property type="molecule type" value="Genomic_DNA"/>
</dbReference>
<reference evidence="1 2" key="1">
    <citation type="submission" date="2019-08" db="EMBL/GenBank/DDBJ databases">
        <authorList>
            <person name="Peeters C."/>
        </authorList>
    </citation>
    <scope>NUCLEOTIDE SEQUENCE [LARGE SCALE GENOMIC DNA]</scope>
    <source>
        <strain evidence="1 2">LMG 31013</strain>
    </source>
</reference>
<gene>
    <name evidence="1" type="ORF">PTE31013_03864</name>
</gene>
<proteinExistence type="predicted"/>
<name>A0A5E4XEU1_9BURK</name>
<dbReference type="Proteomes" id="UP000334380">
    <property type="component" value="Unassembled WGS sequence"/>
</dbReference>